<evidence type="ECO:0000256" key="11">
    <source>
        <dbReference type="SAM" id="Phobius"/>
    </source>
</evidence>
<evidence type="ECO:0000256" key="5">
    <source>
        <dbReference type="ARBA" id="ARBA00022618"/>
    </source>
</evidence>
<evidence type="ECO:0000256" key="3">
    <source>
        <dbReference type="ARBA" id="ARBA00021907"/>
    </source>
</evidence>
<dbReference type="PIRSF" id="PIRSF003097">
    <property type="entry name" value="FtsX"/>
    <property type="match status" value="1"/>
</dbReference>
<feature type="transmembrane region" description="Helical" evidence="11">
    <location>
        <begin position="226"/>
        <end position="251"/>
    </location>
</feature>
<feature type="transmembrane region" description="Helical" evidence="11">
    <location>
        <begin position="271"/>
        <end position="299"/>
    </location>
</feature>
<feature type="transmembrane region" description="Helical" evidence="11">
    <location>
        <begin position="21"/>
        <end position="45"/>
    </location>
</feature>
<keyword evidence="6 11" id="KW-0812">Transmembrane</keyword>
<reference evidence="15" key="1">
    <citation type="submission" date="2017-09" db="EMBL/GenBank/DDBJ databases">
        <title>Depth-based differentiation of microbial function through sediment-hosted aquifers and enrichment of novel symbionts in the deep terrestrial subsurface.</title>
        <authorList>
            <person name="Probst A.J."/>
            <person name="Ladd B."/>
            <person name="Jarett J.K."/>
            <person name="Geller-Mcgrath D.E."/>
            <person name="Sieber C.M.K."/>
            <person name="Emerson J.B."/>
            <person name="Anantharaman K."/>
            <person name="Thomas B.C."/>
            <person name="Malmstrom R."/>
            <person name="Stieglmeier M."/>
            <person name="Klingl A."/>
            <person name="Woyke T."/>
            <person name="Ryan C.M."/>
            <person name="Banfield J.F."/>
        </authorList>
    </citation>
    <scope>NUCLEOTIDE SEQUENCE [LARGE SCALE GENOMIC DNA]</scope>
</reference>
<dbReference type="Proteomes" id="UP000228528">
    <property type="component" value="Unassembled WGS sequence"/>
</dbReference>
<keyword evidence="7 11" id="KW-1133">Transmembrane helix</keyword>
<dbReference type="Pfam" id="PF02687">
    <property type="entry name" value="FtsX"/>
    <property type="match status" value="1"/>
</dbReference>
<evidence type="ECO:0000256" key="4">
    <source>
        <dbReference type="ARBA" id="ARBA00022475"/>
    </source>
</evidence>
<evidence type="ECO:0000256" key="8">
    <source>
        <dbReference type="ARBA" id="ARBA00023136"/>
    </source>
</evidence>
<comment type="similarity">
    <text evidence="2 10">Belongs to the ABC-4 integral membrane protein family. FtsX subfamily.</text>
</comment>
<dbReference type="Gene3D" id="3.30.70.3040">
    <property type="match status" value="1"/>
</dbReference>
<dbReference type="GO" id="GO:0051301">
    <property type="term" value="P:cell division"/>
    <property type="evidence" value="ECO:0007669"/>
    <property type="project" value="UniProtKB-KW"/>
</dbReference>
<evidence type="ECO:0000256" key="6">
    <source>
        <dbReference type="ARBA" id="ARBA00022692"/>
    </source>
</evidence>
<comment type="caution">
    <text evidence="14">The sequence shown here is derived from an EMBL/GenBank/DDBJ whole genome shotgun (WGS) entry which is preliminary data.</text>
</comment>
<keyword evidence="5 10" id="KW-0132">Cell division</keyword>
<evidence type="ECO:0000313" key="15">
    <source>
        <dbReference type="Proteomes" id="UP000228528"/>
    </source>
</evidence>
<feature type="domain" description="FtsX extracellular" evidence="13">
    <location>
        <begin position="61"/>
        <end position="147"/>
    </location>
</feature>
<feature type="transmembrane region" description="Helical" evidence="11">
    <location>
        <begin position="182"/>
        <end position="205"/>
    </location>
</feature>
<dbReference type="InterPro" id="IPR004513">
    <property type="entry name" value="FtsX"/>
</dbReference>
<proteinExistence type="inferred from homology"/>
<keyword evidence="4 10" id="KW-1003">Cell membrane</keyword>
<evidence type="ECO:0000313" key="14">
    <source>
        <dbReference type="EMBL" id="PIR77246.1"/>
    </source>
</evidence>
<evidence type="ECO:0000259" key="12">
    <source>
        <dbReference type="Pfam" id="PF02687"/>
    </source>
</evidence>
<keyword evidence="8 10" id="KW-0472">Membrane</keyword>
<dbReference type="InterPro" id="IPR040690">
    <property type="entry name" value="FtsX_ECD"/>
</dbReference>
<evidence type="ECO:0000256" key="7">
    <source>
        <dbReference type="ARBA" id="ARBA00022989"/>
    </source>
</evidence>
<keyword evidence="9 10" id="KW-0131">Cell cycle</keyword>
<protein>
    <recommendedName>
        <fullName evidence="3 10">Cell division protein FtsX</fullName>
    </recommendedName>
</protein>
<evidence type="ECO:0000256" key="1">
    <source>
        <dbReference type="ARBA" id="ARBA00004651"/>
    </source>
</evidence>
<dbReference type="PANTHER" id="PTHR47755">
    <property type="entry name" value="CELL DIVISION PROTEIN FTSX"/>
    <property type="match status" value="1"/>
</dbReference>
<feature type="domain" description="ABC3 transporter permease C-terminal" evidence="12">
    <location>
        <begin position="183"/>
        <end position="301"/>
    </location>
</feature>
<dbReference type="EMBL" id="PFBW01000152">
    <property type="protein sequence ID" value="PIR77246.1"/>
    <property type="molecule type" value="Genomic_DNA"/>
</dbReference>
<organism evidence="14 15">
    <name type="scientific">Candidatus Magasanikbacteria bacterium CG10_big_fil_rev_8_21_14_0_10_38_6</name>
    <dbReference type="NCBI Taxonomy" id="1974647"/>
    <lineage>
        <taxon>Bacteria</taxon>
        <taxon>Candidatus Magasanikiibacteriota</taxon>
    </lineage>
</organism>
<name>A0A2M6P0K1_9BACT</name>
<evidence type="ECO:0000256" key="10">
    <source>
        <dbReference type="PIRNR" id="PIRNR003097"/>
    </source>
</evidence>
<dbReference type="PANTHER" id="PTHR47755:SF1">
    <property type="entry name" value="CELL DIVISION PROTEIN FTSX"/>
    <property type="match status" value="1"/>
</dbReference>
<sequence>MYYMLSLFRVFTFAIQDVLRNFSLSVMTVFILVLMLLSVNSLLVVRVLTDHAKFSIEDKIDVTIYFDNEANSDEIEEVQSYVKSFPEVVSVKFFGREEVIEQFRQAHQDNPEILASLDELQENPLGATMVVKTRQPSDYQKIISSLQIPEYETIIEAKSFADTEQAIDKINTITTNVERFTLMLSALFTVIAFFIISNTVRVLIYTQRVEISIKKLVGATNWFVQGPYLVAAFLFSVASMVISYSLTLVALGYLDPYISVVFGEELILTNYFILHILLIAGVEFIAVLFLTVMSSLLAMRKHLNV</sequence>
<evidence type="ECO:0000259" key="13">
    <source>
        <dbReference type="Pfam" id="PF18075"/>
    </source>
</evidence>
<dbReference type="Pfam" id="PF18075">
    <property type="entry name" value="FtsX_ECD"/>
    <property type="match status" value="1"/>
</dbReference>
<evidence type="ECO:0000256" key="2">
    <source>
        <dbReference type="ARBA" id="ARBA00007379"/>
    </source>
</evidence>
<comment type="subcellular location">
    <subcellularLocation>
        <location evidence="1">Cell membrane</location>
        <topology evidence="1">Multi-pass membrane protein</topology>
    </subcellularLocation>
</comment>
<evidence type="ECO:0000256" key="9">
    <source>
        <dbReference type="ARBA" id="ARBA00023306"/>
    </source>
</evidence>
<dbReference type="GO" id="GO:0005886">
    <property type="term" value="C:plasma membrane"/>
    <property type="evidence" value="ECO:0007669"/>
    <property type="project" value="UniProtKB-SubCell"/>
</dbReference>
<dbReference type="AlphaFoldDB" id="A0A2M6P0K1"/>
<gene>
    <name evidence="14" type="ORF">COU30_03545</name>
</gene>
<accession>A0A2M6P0K1</accession>
<dbReference type="InterPro" id="IPR003838">
    <property type="entry name" value="ABC3_permease_C"/>
</dbReference>